<keyword evidence="8" id="KW-0645">Protease</keyword>
<dbReference type="KEGG" id="sper:EW093_03435"/>
<dbReference type="InterPro" id="IPR003959">
    <property type="entry name" value="ATPase_AAA_core"/>
</dbReference>
<dbReference type="PROSITE" id="PS50151">
    <property type="entry name" value="UVR"/>
    <property type="match status" value="1"/>
</dbReference>
<sequence length="819" mass="91723">MIRGFTPEFQKIISVTVQKIGKDNNSVKIEPEHVILGLIDDVECLAYKALSAMSVDIDDMKSEILDSIKKDDKDVFIAGEIPQSRRTKWLLESATKEARNFNRDLVGTEHILFAAITEVGSQANKYITSIKLNLDILRRVIFELNKKKERLSGFTSSIFKDTTTVTEVEKSSSLKDFCIDLTQRAKNGLIDPVLGREFEIERIVRILSRRNKNNPVLIGEPGVGKTAIIEGLASRIVNGEVPHKFLNKKILTLDIASMIAGTKYRGEFEGRFKKLIKEIVKSGDIILFIDELHSIVGAGGAEGAIDASTILKPSLSRGEIRCIGATTLDEYKKHIEKDTALDRRFQQVYVEEPNFENSVAIIRGVISKYESHHNVKYSDAALVSAVSLADRYITDKFQPDKTIDLIDEAGAVKSLQVTKQPEELLSLEFRVDELVKEKSLLVKNQNYEKAARIRDEVISIRQEIDELKSSWQSSLVNQVSEVTQDDIYDLISRITGIPSIKFATDEKVKLLELDSYLKERVVGQDEAVNAITASVRRARAGISSPNRPLGSFIFLGPTGVGKTLLAKTLATFLFGDEKSLIRVDMSDYMEKHNVSRLVGAPPGYVGYEEGGFLTDKIRRKPYSVILLDEIEKAHADVFNLLLQILEEGELQDSSGRTISFKNCVVIMTSNAGARDIVNVNKFGFVSQSGEQDQKSIKSSALGELKRIFRPEFLNRIDETIVFKALNHENLKQILDISLKELVDRLKAMDISLDITSSAKLFLLDEKHYDKSYGARPIRRIILNQLEDPLALEILLGKLDQGAHVSVELKEENLVFNYGG</sequence>
<dbReference type="OrthoDB" id="9803641at2"/>
<dbReference type="Pfam" id="PF17871">
    <property type="entry name" value="AAA_lid_9"/>
    <property type="match status" value="1"/>
</dbReference>
<dbReference type="InterPro" id="IPR050130">
    <property type="entry name" value="ClpA_ClpB"/>
</dbReference>
<dbReference type="InterPro" id="IPR003593">
    <property type="entry name" value="AAA+_ATPase"/>
</dbReference>
<dbReference type="Pfam" id="PF00004">
    <property type="entry name" value="AAA"/>
    <property type="match status" value="1"/>
</dbReference>
<dbReference type="GO" id="GO:0005524">
    <property type="term" value="F:ATP binding"/>
    <property type="evidence" value="ECO:0007669"/>
    <property type="project" value="UniProtKB-KW"/>
</dbReference>
<dbReference type="SMART" id="SM00382">
    <property type="entry name" value="AAA"/>
    <property type="match status" value="2"/>
</dbReference>
<evidence type="ECO:0000259" key="7">
    <source>
        <dbReference type="PROSITE" id="PS51903"/>
    </source>
</evidence>
<evidence type="ECO:0000313" key="8">
    <source>
        <dbReference type="EMBL" id="QEN03789.1"/>
    </source>
</evidence>
<dbReference type="PRINTS" id="PR00300">
    <property type="entry name" value="CLPPROTEASEA"/>
</dbReference>
<dbReference type="Gene3D" id="1.10.8.60">
    <property type="match status" value="2"/>
</dbReference>
<dbReference type="AlphaFoldDB" id="A0A5C1QA44"/>
<dbReference type="PANTHER" id="PTHR11638">
    <property type="entry name" value="ATP-DEPENDENT CLP PROTEASE"/>
    <property type="match status" value="1"/>
</dbReference>
<feature type="domain" description="Clp R" evidence="7">
    <location>
        <begin position="1"/>
        <end position="147"/>
    </location>
</feature>
<reference evidence="8 9" key="1">
    <citation type="submission" date="2019-02" db="EMBL/GenBank/DDBJ databases">
        <authorList>
            <person name="Fomenkov A."/>
            <person name="Dubinina G."/>
            <person name="Grabovich M."/>
            <person name="Vincze T."/>
            <person name="Roberts R.J."/>
        </authorList>
    </citation>
    <scope>NUCLEOTIDE SEQUENCE [LARGE SCALE GENOMIC DNA]</scope>
    <source>
        <strain evidence="8 9">P</strain>
    </source>
</reference>
<dbReference type="InterPro" id="IPR019489">
    <property type="entry name" value="Clp_ATPase_C"/>
</dbReference>
<reference evidence="8 9" key="2">
    <citation type="submission" date="2019-09" db="EMBL/GenBank/DDBJ databases">
        <title>Complete Genome Sequence and Methylome Analysis of free living Spirochaetas.</title>
        <authorList>
            <person name="Leshcheva N."/>
            <person name="Mikheeva N."/>
        </authorList>
    </citation>
    <scope>NUCLEOTIDE SEQUENCE [LARGE SCALE GENOMIC DNA]</scope>
    <source>
        <strain evidence="8 9">P</strain>
    </source>
</reference>
<dbReference type="InterPro" id="IPR027417">
    <property type="entry name" value="P-loop_NTPase"/>
</dbReference>
<dbReference type="InterPro" id="IPR001270">
    <property type="entry name" value="ClpA/B"/>
</dbReference>
<dbReference type="FunFam" id="3.40.50.300:FF:000025">
    <property type="entry name" value="ATP-dependent Clp protease subunit"/>
    <property type="match status" value="1"/>
</dbReference>
<evidence type="ECO:0000256" key="4">
    <source>
        <dbReference type="ARBA" id="ARBA00023186"/>
    </source>
</evidence>
<dbReference type="CDD" id="cd19499">
    <property type="entry name" value="RecA-like_ClpB_Hsp104-like"/>
    <property type="match status" value="1"/>
</dbReference>
<name>A0A5C1QA44_9SPIO</name>
<dbReference type="Pfam" id="PF02861">
    <property type="entry name" value="Clp_N"/>
    <property type="match status" value="1"/>
</dbReference>
<dbReference type="InterPro" id="IPR001943">
    <property type="entry name" value="UVR_dom"/>
</dbReference>
<dbReference type="GO" id="GO:0008233">
    <property type="term" value="F:peptidase activity"/>
    <property type="evidence" value="ECO:0007669"/>
    <property type="project" value="UniProtKB-KW"/>
</dbReference>
<dbReference type="InterPro" id="IPR036628">
    <property type="entry name" value="Clp_N_dom_sf"/>
</dbReference>
<dbReference type="Pfam" id="PF07724">
    <property type="entry name" value="AAA_2"/>
    <property type="match status" value="1"/>
</dbReference>
<dbReference type="SMART" id="SM01086">
    <property type="entry name" value="ClpB_D2-small"/>
    <property type="match status" value="1"/>
</dbReference>
<evidence type="ECO:0000256" key="5">
    <source>
        <dbReference type="PROSITE-ProRule" id="PRU01251"/>
    </source>
</evidence>
<dbReference type="FunFam" id="3.40.50.300:FF:000010">
    <property type="entry name" value="Chaperone clpB 1, putative"/>
    <property type="match status" value="1"/>
</dbReference>
<dbReference type="RefSeq" id="WP_149567047.1">
    <property type="nucleotide sequence ID" value="NZ_CP035807.1"/>
</dbReference>
<keyword evidence="8" id="KW-0378">Hydrolase</keyword>
<evidence type="ECO:0000256" key="2">
    <source>
        <dbReference type="ARBA" id="ARBA00022741"/>
    </source>
</evidence>
<dbReference type="Gene3D" id="1.10.1780.10">
    <property type="entry name" value="Clp, N-terminal domain"/>
    <property type="match status" value="1"/>
</dbReference>
<keyword evidence="1 5" id="KW-0677">Repeat</keyword>
<keyword evidence="3 8" id="KW-0067">ATP-binding</keyword>
<dbReference type="SUPFAM" id="SSF81923">
    <property type="entry name" value="Double Clp-N motif"/>
    <property type="match status" value="1"/>
</dbReference>
<dbReference type="InterPro" id="IPR004176">
    <property type="entry name" value="Clp_R_N"/>
</dbReference>
<gene>
    <name evidence="8" type="ORF">EW093_03435</name>
</gene>
<dbReference type="GO" id="GO:0016887">
    <property type="term" value="F:ATP hydrolysis activity"/>
    <property type="evidence" value="ECO:0007669"/>
    <property type="project" value="InterPro"/>
</dbReference>
<keyword evidence="9" id="KW-1185">Reference proteome</keyword>
<evidence type="ECO:0000256" key="3">
    <source>
        <dbReference type="ARBA" id="ARBA00022840"/>
    </source>
</evidence>
<dbReference type="PANTHER" id="PTHR11638:SF18">
    <property type="entry name" value="HEAT SHOCK PROTEIN 104"/>
    <property type="match status" value="1"/>
</dbReference>
<evidence type="ECO:0000256" key="1">
    <source>
        <dbReference type="ARBA" id="ARBA00022737"/>
    </source>
</evidence>
<dbReference type="GO" id="GO:0034605">
    <property type="term" value="P:cellular response to heat"/>
    <property type="evidence" value="ECO:0007669"/>
    <property type="project" value="TreeGrafter"/>
</dbReference>
<proteinExistence type="predicted"/>
<dbReference type="EMBL" id="CP035807">
    <property type="protein sequence ID" value="QEN03789.1"/>
    <property type="molecule type" value="Genomic_DNA"/>
</dbReference>
<dbReference type="CDD" id="cd00009">
    <property type="entry name" value="AAA"/>
    <property type="match status" value="1"/>
</dbReference>
<keyword evidence="4" id="KW-0143">Chaperone</keyword>
<dbReference type="Proteomes" id="UP000323824">
    <property type="component" value="Chromosome"/>
</dbReference>
<dbReference type="Gene3D" id="4.10.860.10">
    <property type="entry name" value="UVR domain"/>
    <property type="match status" value="1"/>
</dbReference>
<evidence type="ECO:0000313" key="9">
    <source>
        <dbReference type="Proteomes" id="UP000323824"/>
    </source>
</evidence>
<dbReference type="Gene3D" id="3.40.50.300">
    <property type="entry name" value="P-loop containing nucleotide triphosphate hydrolases"/>
    <property type="match status" value="2"/>
</dbReference>
<organism evidence="8 9">
    <name type="scientific">Thiospirochaeta perfilievii</name>
    <dbReference type="NCBI Taxonomy" id="252967"/>
    <lineage>
        <taxon>Bacteria</taxon>
        <taxon>Pseudomonadati</taxon>
        <taxon>Spirochaetota</taxon>
        <taxon>Spirochaetia</taxon>
        <taxon>Spirochaetales</taxon>
        <taxon>Spirochaetaceae</taxon>
        <taxon>Thiospirochaeta</taxon>
    </lineage>
</organism>
<dbReference type="GO" id="GO:0005737">
    <property type="term" value="C:cytoplasm"/>
    <property type="evidence" value="ECO:0007669"/>
    <property type="project" value="TreeGrafter"/>
</dbReference>
<feature type="domain" description="UVR" evidence="6">
    <location>
        <begin position="428"/>
        <end position="463"/>
    </location>
</feature>
<accession>A0A5C1QA44</accession>
<dbReference type="Pfam" id="PF10431">
    <property type="entry name" value="ClpB_D2-small"/>
    <property type="match status" value="1"/>
</dbReference>
<evidence type="ECO:0000259" key="6">
    <source>
        <dbReference type="PROSITE" id="PS50151"/>
    </source>
</evidence>
<dbReference type="InterPro" id="IPR041546">
    <property type="entry name" value="ClpA/ClpB_AAA_lid"/>
</dbReference>
<dbReference type="GO" id="GO:0006508">
    <property type="term" value="P:proteolysis"/>
    <property type="evidence" value="ECO:0007669"/>
    <property type="project" value="UniProtKB-KW"/>
</dbReference>
<keyword evidence="2" id="KW-0547">Nucleotide-binding</keyword>
<dbReference type="PROSITE" id="PS51903">
    <property type="entry name" value="CLP_R"/>
    <property type="match status" value="1"/>
</dbReference>
<dbReference type="SUPFAM" id="SSF52540">
    <property type="entry name" value="P-loop containing nucleoside triphosphate hydrolases"/>
    <property type="match status" value="2"/>
</dbReference>
<protein>
    <submittedName>
        <fullName evidence="8">ATP-dependent Clp protease ATP-binding subunit</fullName>
    </submittedName>
</protein>